<dbReference type="STRING" id="1396826.PHA8399_02499"/>
<dbReference type="PANTHER" id="PTHR43792">
    <property type="entry name" value="GNAT FAMILY, PUTATIVE (AFU_ORTHOLOGUE AFUA_3G00765)-RELATED-RELATED"/>
    <property type="match status" value="1"/>
</dbReference>
<dbReference type="EMBL" id="CP081051">
    <property type="protein sequence ID" value="UWQ41659.1"/>
    <property type="molecule type" value="Genomic_DNA"/>
</dbReference>
<dbReference type="Pfam" id="PF13302">
    <property type="entry name" value="Acetyltransf_3"/>
    <property type="match status" value="1"/>
</dbReference>
<dbReference type="Proteomes" id="UP001058514">
    <property type="component" value="Chromosome"/>
</dbReference>
<dbReference type="EMBL" id="CYSR01000026">
    <property type="protein sequence ID" value="CUI00368.1"/>
    <property type="molecule type" value="Genomic_DNA"/>
</dbReference>
<organism evidence="2 4">
    <name type="scientific">Leisingera aquaemixtae</name>
    <dbReference type="NCBI Taxonomy" id="1396826"/>
    <lineage>
        <taxon>Bacteria</taxon>
        <taxon>Pseudomonadati</taxon>
        <taxon>Pseudomonadota</taxon>
        <taxon>Alphaproteobacteria</taxon>
        <taxon>Rhodobacterales</taxon>
        <taxon>Roseobacteraceae</taxon>
        <taxon>Leisingera</taxon>
    </lineage>
</organism>
<dbReference type="InterPro" id="IPR051531">
    <property type="entry name" value="N-acetyltransferase"/>
</dbReference>
<dbReference type="InterPro" id="IPR000182">
    <property type="entry name" value="GNAT_dom"/>
</dbReference>
<dbReference type="Proteomes" id="UP000051326">
    <property type="component" value="Unassembled WGS sequence"/>
</dbReference>
<reference evidence="3" key="2">
    <citation type="submission" date="2021-08" db="EMBL/GenBank/DDBJ databases">
        <authorList>
            <person name="Nwanade C."/>
            <person name="Wang M."/>
            <person name="Masoudi A."/>
            <person name="Yu Z."/>
            <person name="Liu J."/>
        </authorList>
    </citation>
    <scope>NUCLEOTIDE SEQUENCE</scope>
    <source>
        <strain evidence="3">S166</strain>
    </source>
</reference>
<evidence type="ECO:0000313" key="4">
    <source>
        <dbReference type="Proteomes" id="UP000051326"/>
    </source>
</evidence>
<proteinExistence type="predicted"/>
<evidence type="ECO:0000313" key="2">
    <source>
        <dbReference type="EMBL" id="CUI00368.1"/>
    </source>
</evidence>
<dbReference type="SUPFAM" id="SSF55729">
    <property type="entry name" value="Acyl-CoA N-acyltransferases (Nat)"/>
    <property type="match status" value="1"/>
</dbReference>
<evidence type="ECO:0000259" key="1">
    <source>
        <dbReference type="Pfam" id="PF13302"/>
    </source>
</evidence>
<protein>
    <submittedName>
        <fullName evidence="3">GNAT family N-acetyltransferase</fullName>
    </submittedName>
</protein>
<name>A0A0P1HB62_9RHOB</name>
<dbReference type="AlphaFoldDB" id="A0A0P1HB62"/>
<evidence type="ECO:0000313" key="3">
    <source>
        <dbReference type="EMBL" id="UWQ41659.1"/>
    </source>
</evidence>
<dbReference type="GO" id="GO:0016747">
    <property type="term" value="F:acyltransferase activity, transferring groups other than amino-acyl groups"/>
    <property type="evidence" value="ECO:0007669"/>
    <property type="project" value="InterPro"/>
</dbReference>
<evidence type="ECO:0000313" key="5">
    <source>
        <dbReference type="Proteomes" id="UP001058514"/>
    </source>
</evidence>
<gene>
    <name evidence="3" type="ORF">K3718_00810</name>
    <name evidence="2" type="ORF">PHA8399_02499</name>
</gene>
<accession>A0A0P1HB62</accession>
<keyword evidence="5" id="KW-1185">Reference proteome</keyword>
<reference evidence="2 4" key="1">
    <citation type="submission" date="2015-09" db="EMBL/GenBank/DDBJ databases">
        <authorList>
            <consortium name="Swine Surveillance"/>
        </authorList>
    </citation>
    <scope>NUCLEOTIDE SEQUENCE [LARGE SCALE GENOMIC DNA]</scope>
    <source>
        <strain evidence="2 4">CECT 8399</strain>
    </source>
</reference>
<dbReference type="PANTHER" id="PTHR43792:SF1">
    <property type="entry name" value="N-ACETYLTRANSFERASE DOMAIN-CONTAINING PROTEIN"/>
    <property type="match status" value="1"/>
</dbReference>
<dbReference type="RefSeq" id="WP_058286459.1">
    <property type="nucleotide sequence ID" value="NZ_CP081044.1"/>
</dbReference>
<dbReference type="InterPro" id="IPR016181">
    <property type="entry name" value="Acyl_CoA_acyltransferase"/>
</dbReference>
<dbReference type="Gene3D" id="3.40.630.30">
    <property type="match status" value="1"/>
</dbReference>
<sequence>MHLPAIPQLETERLVLRGPEAADFGPVAAFFADEARSWGFGGPLDRNEAWRWFAMSVGHWAIRGFGFWTITCKDTGAALGITGLWQPEGWPEPELGWVAFPAGEGRGIMAEAARAARTHAYEVMGLPALCSNIFPGNTRSVALAERLGAVFEKDFDNPKHGRELVYRHPAPAASCDGGMEAYA</sequence>
<feature type="domain" description="N-acetyltransferase" evidence="1">
    <location>
        <begin position="13"/>
        <end position="149"/>
    </location>
</feature>